<organism evidence="2 3">
    <name type="scientific">Aromatoleum aromaticum (strain DSM 19018 / LMG 30748 / EbN1)</name>
    <name type="common">Azoarcus sp. (strain EbN1)</name>
    <dbReference type="NCBI Taxonomy" id="76114"/>
    <lineage>
        <taxon>Bacteria</taxon>
        <taxon>Pseudomonadati</taxon>
        <taxon>Pseudomonadota</taxon>
        <taxon>Betaproteobacteria</taxon>
        <taxon>Rhodocyclales</taxon>
        <taxon>Rhodocyclaceae</taxon>
        <taxon>Aromatoleum</taxon>
    </lineage>
</organism>
<dbReference type="KEGG" id="eba:ebA1358"/>
<protein>
    <submittedName>
        <fullName evidence="2">Uncharacterized protein</fullName>
    </submittedName>
</protein>
<dbReference type="Proteomes" id="UP000006552">
    <property type="component" value="Chromosome"/>
</dbReference>
<feature type="compositionally biased region" description="Basic residues" evidence="1">
    <location>
        <begin position="62"/>
        <end position="78"/>
    </location>
</feature>
<accession>Q5P750</accession>
<proteinExistence type="predicted"/>
<reference evidence="2 3" key="1">
    <citation type="journal article" date="2005" name="Arch. Microbiol.">
        <title>The genome sequence of an anaerobic aromatic-degrading denitrifying bacterium, strain EbN1.</title>
        <authorList>
            <person name="Rabus R."/>
            <person name="Kube M."/>
            <person name="Heider J."/>
            <person name="Beck A."/>
            <person name="Heitmann K."/>
            <person name="Widdel F."/>
            <person name="Reinhardt R."/>
        </authorList>
    </citation>
    <scope>NUCLEOTIDE SEQUENCE [LARGE SCALE GENOMIC DNA]</scope>
    <source>
        <strain evidence="2 3">EbN1</strain>
    </source>
</reference>
<evidence type="ECO:0000313" key="3">
    <source>
        <dbReference type="Proteomes" id="UP000006552"/>
    </source>
</evidence>
<gene>
    <name evidence="2" type="ORF">ebA1358</name>
</gene>
<evidence type="ECO:0000313" key="2">
    <source>
        <dbReference type="EMBL" id="CAI06861.1"/>
    </source>
</evidence>
<name>Q5P750_AROAE</name>
<keyword evidence="3" id="KW-1185">Reference proteome</keyword>
<dbReference type="EMBL" id="CR555306">
    <property type="protein sequence ID" value="CAI06861.1"/>
    <property type="molecule type" value="Genomic_DNA"/>
</dbReference>
<evidence type="ECO:0000256" key="1">
    <source>
        <dbReference type="SAM" id="MobiDB-lite"/>
    </source>
</evidence>
<dbReference type="HOGENOM" id="CLU_1683013_0_0_4"/>
<dbReference type="AlphaFoldDB" id="Q5P750"/>
<sequence>MPRQPGKGTRFSSRRSRRGRAQVFSGHAARCACLTQPPQSAARRPPRPPPPLARPAAAVQRSRPRHGRLRRSCRRPRQGRPGTQRPYRRAQGSRSRCPAWFRRACRSGISWFLPRRKVRHPQGGIRFINSHDDALAVVLVVGIDDMQRPCSRVAQP</sequence>
<dbReference type="STRING" id="76114.ebA1358"/>
<feature type="region of interest" description="Disordered" evidence="1">
    <location>
        <begin position="1"/>
        <end position="93"/>
    </location>
</feature>